<protein>
    <submittedName>
        <fullName evidence="1">Uncharacterized protein</fullName>
    </submittedName>
</protein>
<name>A0ACC0AHM0_CATRO</name>
<reference evidence="2" key="1">
    <citation type="journal article" date="2023" name="Nat. Plants">
        <title>Single-cell RNA sequencing provides a high-resolution roadmap for understanding the multicellular compartmentation of specialized metabolism.</title>
        <authorList>
            <person name="Sun S."/>
            <person name="Shen X."/>
            <person name="Li Y."/>
            <person name="Li Y."/>
            <person name="Wang S."/>
            <person name="Li R."/>
            <person name="Zhang H."/>
            <person name="Shen G."/>
            <person name="Guo B."/>
            <person name="Wei J."/>
            <person name="Xu J."/>
            <person name="St-Pierre B."/>
            <person name="Chen S."/>
            <person name="Sun C."/>
        </authorList>
    </citation>
    <scope>NUCLEOTIDE SEQUENCE [LARGE SCALE GENOMIC DNA]</scope>
</reference>
<evidence type="ECO:0000313" key="1">
    <source>
        <dbReference type="EMBL" id="KAI5659493.1"/>
    </source>
</evidence>
<evidence type="ECO:0000313" key="2">
    <source>
        <dbReference type="Proteomes" id="UP001060085"/>
    </source>
</evidence>
<dbReference type="Proteomes" id="UP001060085">
    <property type="component" value="Linkage Group LG06"/>
</dbReference>
<gene>
    <name evidence="1" type="ORF">M9H77_28286</name>
</gene>
<proteinExistence type="predicted"/>
<organism evidence="1 2">
    <name type="scientific">Catharanthus roseus</name>
    <name type="common">Madagascar periwinkle</name>
    <name type="synonym">Vinca rosea</name>
    <dbReference type="NCBI Taxonomy" id="4058"/>
    <lineage>
        <taxon>Eukaryota</taxon>
        <taxon>Viridiplantae</taxon>
        <taxon>Streptophyta</taxon>
        <taxon>Embryophyta</taxon>
        <taxon>Tracheophyta</taxon>
        <taxon>Spermatophyta</taxon>
        <taxon>Magnoliopsida</taxon>
        <taxon>eudicotyledons</taxon>
        <taxon>Gunneridae</taxon>
        <taxon>Pentapetalae</taxon>
        <taxon>asterids</taxon>
        <taxon>lamiids</taxon>
        <taxon>Gentianales</taxon>
        <taxon>Apocynaceae</taxon>
        <taxon>Rauvolfioideae</taxon>
        <taxon>Vinceae</taxon>
        <taxon>Catharanthinae</taxon>
        <taxon>Catharanthus</taxon>
    </lineage>
</organism>
<keyword evidence="2" id="KW-1185">Reference proteome</keyword>
<dbReference type="EMBL" id="CM044706">
    <property type="protein sequence ID" value="KAI5659493.1"/>
    <property type="molecule type" value="Genomic_DNA"/>
</dbReference>
<comment type="caution">
    <text evidence="1">The sequence shown here is derived from an EMBL/GenBank/DDBJ whole genome shotgun (WGS) entry which is preliminary data.</text>
</comment>
<accession>A0ACC0AHM0</accession>
<sequence length="117" mass="13569">MEFSLTTAAVETNGGNQTKEMTDAEQMNGHRADERSPSSGCATSRHRICKSEEEDRQGIETQRTPVERRAAVAPQREKAEELEKSSIRTQRDRKKYNEEMVKRRRERDCTRNEKARV</sequence>